<feature type="chain" id="PRO_5035194269" description="Tail specific protease domain-containing protein" evidence="1">
    <location>
        <begin position="18"/>
        <end position="739"/>
    </location>
</feature>
<dbReference type="InterPro" id="IPR029045">
    <property type="entry name" value="ClpP/crotonase-like_dom_sf"/>
</dbReference>
<keyword evidence="1" id="KW-0732">Signal</keyword>
<comment type="caution">
    <text evidence="3">The sequence shown here is derived from an EMBL/GenBank/DDBJ whole genome shotgun (WGS) entry which is preliminary data.</text>
</comment>
<evidence type="ECO:0000313" key="3">
    <source>
        <dbReference type="EMBL" id="GHB35738.1"/>
    </source>
</evidence>
<dbReference type="EMBL" id="BMYF01000008">
    <property type="protein sequence ID" value="GHB35738.1"/>
    <property type="molecule type" value="Genomic_DNA"/>
</dbReference>
<dbReference type="PROSITE" id="PS51257">
    <property type="entry name" value="PROKAR_LIPOPROTEIN"/>
    <property type="match status" value="1"/>
</dbReference>
<sequence>MKTTVFLVFLLSLTAFVSCQKDNRRSDFNLGFEKIENGIPVGWSTFGSSDYSVGIDSLIHQEGKFSSFIEFNGDSPDFKALEFKLPENYSGEKITLTGFIKTENVTEGFAGLWMRIDPGIAFENMNSRGLKGTNDWGKYEITLDLNPTKTKQIVFGGLLAGKGKMWIDQLTLSIDGKNVEELLPIAKKEYLAPLDKAFDEGSSVVISELNSTTTANLELLGKIWGFLKYHHPKIADGAVNWDYELFRFLPNYLPESNLEKRDKLLVKWIDSLGKIRKCNKCLPTKKDSHIKPDLNWIESQSKLLQDKLYHIYNNRSQDNHFYIEMAMGVGNPVFTNENSYSNMLYPDDGFRLLALFRYWNMINYFFPYKHLIDNRWDSILKKYLPVFIESKNDLDYQLAVLQLTTEIQDSHASLTGAHKIDEWKGKYYPPFQVRFIEDKLTITDFYNPQIKSAMTSKFEVGDVLTKINGKTIESIIEERLGFYPESNLTRKLLKLSSDILRSNSQIIEIEYINKNSLTKIEKLQLFTLSDLKIPEWARSKTPESHKWLDKSIGYLNLQTLKNDDIPHIMETFEKSKGIIIDIRNYPADFVPFTLAGFFVSSPTEFVKFTNGTIDNPGEFVFTEPLLLQPMEKTYPGKVIVLINEESISLSEYTAMALRAGQHTTIIGSPTAGADGNISQIPLPGGLFTLISGIGVYYPDGAETQRVGIIPDIEVKPSLKGVREGRDEILEKAIDVIYRE</sequence>
<dbReference type="RefSeq" id="WP_189580602.1">
    <property type="nucleotide sequence ID" value="NZ_BMYF01000008.1"/>
</dbReference>
<feature type="signal peptide" evidence="1">
    <location>
        <begin position="1"/>
        <end position="17"/>
    </location>
</feature>
<dbReference type="Gene3D" id="3.90.226.10">
    <property type="entry name" value="2-enoyl-CoA Hydratase, Chain A, domain 1"/>
    <property type="match status" value="1"/>
</dbReference>
<reference evidence="3" key="2">
    <citation type="submission" date="2020-09" db="EMBL/GenBank/DDBJ databases">
        <authorList>
            <person name="Sun Q."/>
            <person name="Kim S."/>
        </authorList>
    </citation>
    <scope>NUCLEOTIDE SEQUENCE</scope>
    <source>
        <strain evidence="3">KCTC 23224</strain>
    </source>
</reference>
<dbReference type="SMART" id="SM00245">
    <property type="entry name" value="TSPc"/>
    <property type="match status" value="1"/>
</dbReference>
<evidence type="ECO:0000256" key="1">
    <source>
        <dbReference type="SAM" id="SignalP"/>
    </source>
</evidence>
<dbReference type="Gene3D" id="2.60.120.260">
    <property type="entry name" value="Galactose-binding domain-like"/>
    <property type="match status" value="1"/>
</dbReference>
<gene>
    <name evidence="3" type="ORF">GCM10008106_16540</name>
</gene>
<dbReference type="GO" id="GO:0006508">
    <property type="term" value="P:proteolysis"/>
    <property type="evidence" value="ECO:0007669"/>
    <property type="project" value="InterPro"/>
</dbReference>
<dbReference type="Proteomes" id="UP000642809">
    <property type="component" value="Unassembled WGS sequence"/>
</dbReference>
<evidence type="ECO:0000259" key="2">
    <source>
        <dbReference type="SMART" id="SM00245"/>
    </source>
</evidence>
<protein>
    <recommendedName>
        <fullName evidence="2">Tail specific protease domain-containing protein</fullName>
    </recommendedName>
</protein>
<dbReference type="PANTHER" id="PTHR32060">
    <property type="entry name" value="TAIL-SPECIFIC PROTEASE"/>
    <property type="match status" value="1"/>
</dbReference>
<dbReference type="Gene3D" id="3.30.750.44">
    <property type="match status" value="1"/>
</dbReference>
<proteinExistence type="predicted"/>
<dbReference type="GO" id="GO:0008236">
    <property type="term" value="F:serine-type peptidase activity"/>
    <property type="evidence" value="ECO:0007669"/>
    <property type="project" value="InterPro"/>
</dbReference>
<dbReference type="InterPro" id="IPR005151">
    <property type="entry name" value="Tail-specific_protease"/>
</dbReference>
<feature type="domain" description="Tail specific protease" evidence="2">
    <location>
        <begin position="513"/>
        <end position="715"/>
    </location>
</feature>
<dbReference type="Pfam" id="PF03572">
    <property type="entry name" value="Peptidase_S41"/>
    <property type="match status" value="1"/>
</dbReference>
<keyword evidence="4" id="KW-1185">Reference proteome</keyword>
<dbReference type="CDD" id="cd07562">
    <property type="entry name" value="Peptidase_S41_TRI"/>
    <property type="match status" value="1"/>
</dbReference>
<evidence type="ECO:0000313" key="4">
    <source>
        <dbReference type="Proteomes" id="UP000642809"/>
    </source>
</evidence>
<dbReference type="GO" id="GO:0004175">
    <property type="term" value="F:endopeptidase activity"/>
    <property type="evidence" value="ECO:0007669"/>
    <property type="project" value="TreeGrafter"/>
</dbReference>
<dbReference type="AlphaFoldDB" id="A0A8J3CWQ3"/>
<dbReference type="PANTHER" id="PTHR32060:SF22">
    <property type="entry name" value="CARBOXYL-TERMINAL-PROCESSING PEPTIDASE 3, CHLOROPLASTIC"/>
    <property type="match status" value="1"/>
</dbReference>
<name>A0A8J3CWQ3_9BACT</name>
<organism evidence="3 4">
    <name type="scientific">Mongoliitalea lutea</name>
    <dbReference type="NCBI Taxonomy" id="849756"/>
    <lineage>
        <taxon>Bacteria</taxon>
        <taxon>Pseudomonadati</taxon>
        <taxon>Bacteroidota</taxon>
        <taxon>Cytophagia</taxon>
        <taxon>Cytophagales</taxon>
        <taxon>Cyclobacteriaceae</taxon>
        <taxon>Mongoliitalea</taxon>
    </lineage>
</organism>
<reference evidence="3" key="1">
    <citation type="journal article" date="2014" name="Int. J. Syst. Evol. Microbiol.">
        <title>Complete genome sequence of Corynebacterium casei LMG S-19264T (=DSM 44701T), isolated from a smear-ripened cheese.</title>
        <authorList>
            <consortium name="US DOE Joint Genome Institute (JGI-PGF)"/>
            <person name="Walter F."/>
            <person name="Albersmeier A."/>
            <person name="Kalinowski J."/>
            <person name="Ruckert C."/>
        </authorList>
    </citation>
    <scope>NUCLEOTIDE SEQUENCE</scope>
    <source>
        <strain evidence="3">KCTC 23224</strain>
    </source>
</reference>
<dbReference type="SUPFAM" id="SSF52096">
    <property type="entry name" value="ClpP/crotonase"/>
    <property type="match status" value="1"/>
</dbReference>
<accession>A0A8J3CWQ3</accession>